<keyword evidence="2" id="KW-0804">Transcription</keyword>
<keyword evidence="2" id="KW-0240">DNA-directed RNA polymerase</keyword>
<name>A0A8S5QUR7_9CAUD</name>
<feature type="region of interest" description="Disordered" evidence="1">
    <location>
        <begin position="1"/>
        <end position="24"/>
    </location>
</feature>
<feature type="compositionally biased region" description="Gly residues" evidence="1">
    <location>
        <begin position="1"/>
        <end position="18"/>
    </location>
</feature>
<organism evidence="2">
    <name type="scientific">Siphoviridae sp. ct2hZ16</name>
    <dbReference type="NCBI Taxonomy" id="2826276"/>
    <lineage>
        <taxon>Viruses</taxon>
        <taxon>Duplodnaviria</taxon>
        <taxon>Heunggongvirae</taxon>
        <taxon>Uroviricota</taxon>
        <taxon>Caudoviricetes</taxon>
    </lineage>
</organism>
<evidence type="ECO:0000256" key="1">
    <source>
        <dbReference type="SAM" id="MobiDB-lite"/>
    </source>
</evidence>
<dbReference type="EMBL" id="BK015739">
    <property type="protein sequence ID" value="DAE22800.1"/>
    <property type="molecule type" value="Genomic_DNA"/>
</dbReference>
<accession>A0A8S5QUR7</accession>
<protein>
    <submittedName>
        <fullName evidence="2">DNA-directed RNA polymerase III subunit</fullName>
    </submittedName>
</protein>
<dbReference type="GO" id="GO:0000428">
    <property type="term" value="C:DNA-directed RNA polymerase complex"/>
    <property type="evidence" value="ECO:0007669"/>
    <property type="project" value="UniProtKB-KW"/>
</dbReference>
<evidence type="ECO:0000313" key="2">
    <source>
        <dbReference type="EMBL" id="DAE22800.1"/>
    </source>
</evidence>
<reference evidence="2" key="1">
    <citation type="journal article" date="2021" name="Proc. Natl. Acad. Sci. U.S.A.">
        <title>A Catalog of Tens of Thousands of Viruses from Human Metagenomes Reveals Hidden Associations with Chronic Diseases.</title>
        <authorList>
            <person name="Tisza M.J."/>
            <person name="Buck C.B."/>
        </authorList>
    </citation>
    <scope>NUCLEOTIDE SEQUENCE</scope>
    <source>
        <strain evidence="2">Ct2hZ16</strain>
    </source>
</reference>
<sequence length="138" mass="15038">MGGRGSGHGRGGGGGGLNTSGMQGTEKQVSWATDILNRYISEFDKAVDDIKNDIRYGTNKEYTELAKRTIKQVTSQKNKEISAFNAGIKEKGLKASEVIDRRMAFSADARKITQGVMRRNGVADAGKISSFTLHIRKK</sequence>
<proteinExistence type="predicted"/>